<evidence type="ECO:0000313" key="2">
    <source>
        <dbReference type="EMBL" id="KAH3751992.1"/>
    </source>
</evidence>
<feature type="compositionally biased region" description="Basic residues" evidence="1">
    <location>
        <begin position="1"/>
        <end position="10"/>
    </location>
</feature>
<reference evidence="2" key="2">
    <citation type="submission" date="2020-11" db="EMBL/GenBank/DDBJ databases">
        <authorList>
            <person name="McCartney M.A."/>
            <person name="Auch B."/>
            <person name="Kono T."/>
            <person name="Mallez S."/>
            <person name="Becker A."/>
            <person name="Gohl D.M."/>
            <person name="Silverstein K.A.T."/>
            <person name="Koren S."/>
            <person name="Bechman K.B."/>
            <person name="Herman A."/>
            <person name="Abrahante J.E."/>
            <person name="Garbe J."/>
        </authorList>
    </citation>
    <scope>NUCLEOTIDE SEQUENCE</scope>
    <source>
        <strain evidence="2">Duluth1</strain>
        <tissue evidence="2">Whole animal</tissue>
    </source>
</reference>
<evidence type="ECO:0000313" key="3">
    <source>
        <dbReference type="Proteomes" id="UP000828390"/>
    </source>
</evidence>
<gene>
    <name evidence="2" type="ORF">DPMN_186600</name>
</gene>
<dbReference type="EMBL" id="JAIWYP010000010">
    <property type="protein sequence ID" value="KAH3751992.1"/>
    <property type="molecule type" value="Genomic_DNA"/>
</dbReference>
<dbReference type="AlphaFoldDB" id="A0A9D4I9Q3"/>
<sequence length="118" mass="13247">MPPRKRRTKAPRAEKDAQVEEQSESPCLPQHHQENPTALVDPPLTNEEQEAEGGAGARKITTPRVITNFTEEENELIIDFLQQNPIIFVAAFPGKKCITVPLLLPSSFREPWTNPQGH</sequence>
<protein>
    <submittedName>
        <fullName evidence="2">Uncharacterized protein</fullName>
    </submittedName>
</protein>
<reference evidence="2" key="1">
    <citation type="journal article" date="2019" name="bioRxiv">
        <title>The Genome of the Zebra Mussel, Dreissena polymorpha: A Resource for Invasive Species Research.</title>
        <authorList>
            <person name="McCartney M.A."/>
            <person name="Auch B."/>
            <person name="Kono T."/>
            <person name="Mallez S."/>
            <person name="Zhang Y."/>
            <person name="Obille A."/>
            <person name="Becker A."/>
            <person name="Abrahante J.E."/>
            <person name="Garbe J."/>
            <person name="Badalamenti J.P."/>
            <person name="Herman A."/>
            <person name="Mangelson H."/>
            <person name="Liachko I."/>
            <person name="Sullivan S."/>
            <person name="Sone E.D."/>
            <person name="Koren S."/>
            <person name="Silverstein K.A.T."/>
            <person name="Beckman K.B."/>
            <person name="Gohl D.M."/>
        </authorList>
    </citation>
    <scope>NUCLEOTIDE SEQUENCE</scope>
    <source>
        <strain evidence="2">Duluth1</strain>
        <tissue evidence="2">Whole animal</tissue>
    </source>
</reference>
<comment type="caution">
    <text evidence="2">The sequence shown here is derived from an EMBL/GenBank/DDBJ whole genome shotgun (WGS) entry which is preliminary data.</text>
</comment>
<name>A0A9D4I9Q3_DREPO</name>
<dbReference type="Proteomes" id="UP000828390">
    <property type="component" value="Unassembled WGS sequence"/>
</dbReference>
<organism evidence="2 3">
    <name type="scientific">Dreissena polymorpha</name>
    <name type="common">Zebra mussel</name>
    <name type="synonym">Mytilus polymorpha</name>
    <dbReference type="NCBI Taxonomy" id="45954"/>
    <lineage>
        <taxon>Eukaryota</taxon>
        <taxon>Metazoa</taxon>
        <taxon>Spiralia</taxon>
        <taxon>Lophotrochozoa</taxon>
        <taxon>Mollusca</taxon>
        <taxon>Bivalvia</taxon>
        <taxon>Autobranchia</taxon>
        <taxon>Heteroconchia</taxon>
        <taxon>Euheterodonta</taxon>
        <taxon>Imparidentia</taxon>
        <taxon>Neoheterodontei</taxon>
        <taxon>Myida</taxon>
        <taxon>Dreissenoidea</taxon>
        <taxon>Dreissenidae</taxon>
        <taxon>Dreissena</taxon>
    </lineage>
</organism>
<accession>A0A9D4I9Q3</accession>
<keyword evidence="3" id="KW-1185">Reference proteome</keyword>
<proteinExistence type="predicted"/>
<evidence type="ECO:0000256" key="1">
    <source>
        <dbReference type="SAM" id="MobiDB-lite"/>
    </source>
</evidence>
<feature type="region of interest" description="Disordered" evidence="1">
    <location>
        <begin position="1"/>
        <end position="61"/>
    </location>
</feature>